<evidence type="ECO:0000313" key="2">
    <source>
        <dbReference type="Proteomes" id="UP000323856"/>
    </source>
</evidence>
<dbReference type="AlphaFoldDB" id="A0A5B0E7L2"/>
<dbReference type="GO" id="GO:0005524">
    <property type="term" value="F:ATP binding"/>
    <property type="evidence" value="ECO:0007669"/>
    <property type="project" value="UniProtKB-KW"/>
</dbReference>
<keyword evidence="1" id="KW-0547">Nucleotide-binding</keyword>
<sequence length="491" mass="54281">MSTAIELAPDPQLMESIRAVGYTFPTALADIIDNSISAKSGRIQIVAPPSEESFVAILDDGLGMSAETATHAMRLAGMSPTFKRGETDLGRFGLGLKTASLSQCRSLTVASKKQGESVVAYEWDLDFLAETQSWSLLELSPAEIANLPCIGLLNKQDSGTLVLWRKLDRLLPDTSRSELDLAEELARAKEHIGLVFHRFISGDTGRPLGISVNGREVIGADPMIEANTATMPSPVQSLSIDGKTVTVRAFTLPHRNKLSEKEIATAQIGGSFRDSQGFYVYREKRLVIWGTWFRIVPKQELGKLARVRVDIPNSLDHLWALDIKKAQAMPPPPVREQLKRIADRIVAPSRRVFTYKGRNLGPTEVVRLWNHIDERGEFHYELNRSHPMVASLKKALQDLPHAKSLLEELLAMAERGFPVDDVYSRLGQDQKFAGPRANEEDMLVTARSLASAAHRLGLQRDQFIETYILSEPFSGADGAEELLRSAYDASA</sequence>
<dbReference type="InterPro" id="IPR036890">
    <property type="entry name" value="HATPase_C_sf"/>
</dbReference>
<dbReference type="Gene3D" id="3.30.565.10">
    <property type="entry name" value="Histidine kinase-like ATPase, C-terminal domain"/>
    <property type="match status" value="1"/>
</dbReference>
<keyword evidence="1" id="KW-0067">ATP-binding</keyword>
<reference evidence="1 2" key="1">
    <citation type="submission" date="2019-07" db="EMBL/GenBank/DDBJ databases">
        <title>Analysis of the biochemical properties, biological activity and biotechnological potential of siderophores and biosurfactants produced by Antarctic psychrotolerant bacteria.</title>
        <authorList>
            <person name="Styczynski M."/>
            <person name="Krucon T."/>
            <person name="Decewicz P."/>
            <person name="Dziewit L."/>
        </authorList>
    </citation>
    <scope>NUCLEOTIDE SEQUENCE [LARGE SCALE GENOMIC DNA]</scope>
    <source>
        <strain evidence="1 2">ANT_H27</strain>
    </source>
</reference>
<gene>
    <name evidence="1" type="ORF">FQ154_16055</name>
</gene>
<dbReference type="RefSeq" id="WP_149620512.1">
    <property type="nucleotide sequence ID" value="NZ_VOBL01000020.1"/>
</dbReference>
<dbReference type="Pfam" id="PF13589">
    <property type="entry name" value="HATPase_c_3"/>
    <property type="match status" value="1"/>
</dbReference>
<dbReference type="SUPFAM" id="SSF55874">
    <property type="entry name" value="ATPase domain of HSP90 chaperone/DNA topoisomerase II/histidine kinase"/>
    <property type="match status" value="1"/>
</dbReference>
<name>A0A5B0E7L2_9MICC</name>
<protein>
    <submittedName>
        <fullName evidence="1">ATP-binding protein</fullName>
    </submittedName>
</protein>
<dbReference type="Proteomes" id="UP000323856">
    <property type="component" value="Unassembled WGS sequence"/>
</dbReference>
<dbReference type="EMBL" id="VOBL01000020">
    <property type="protein sequence ID" value="KAA0974155.1"/>
    <property type="molecule type" value="Genomic_DNA"/>
</dbReference>
<organism evidence="1 2">
    <name type="scientific">Paeniglutamicibacter gangotriensis</name>
    <dbReference type="NCBI Taxonomy" id="254787"/>
    <lineage>
        <taxon>Bacteria</taxon>
        <taxon>Bacillati</taxon>
        <taxon>Actinomycetota</taxon>
        <taxon>Actinomycetes</taxon>
        <taxon>Micrococcales</taxon>
        <taxon>Micrococcaceae</taxon>
        <taxon>Paeniglutamicibacter</taxon>
    </lineage>
</organism>
<accession>A0A5B0E7L2</accession>
<comment type="caution">
    <text evidence="1">The sequence shown here is derived from an EMBL/GenBank/DDBJ whole genome shotgun (WGS) entry which is preliminary data.</text>
</comment>
<evidence type="ECO:0000313" key="1">
    <source>
        <dbReference type="EMBL" id="KAA0974155.1"/>
    </source>
</evidence>
<dbReference type="OrthoDB" id="3757919at2"/>
<proteinExistence type="predicted"/>